<dbReference type="AlphaFoldDB" id="A0A1I6JGI6"/>
<protein>
    <submittedName>
        <fullName evidence="7">Membrane protein involved in the export of O-antigen and teichoic acid</fullName>
    </submittedName>
</protein>
<organism evidence="7 8">
    <name type="scientific">Microbacterium azadirachtae</name>
    <dbReference type="NCBI Taxonomy" id="582680"/>
    <lineage>
        <taxon>Bacteria</taxon>
        <taxon>Bacillati</taxon>
        <taxon>Actinomycetota</taxon>
        <taxon>Actinomycetes</taxon>
        <taxon>Micrococcales</taxon>
        <taxon>Microbacteriaceae</taxon>
        <taxon>Microbacterium</taxon>
    </lineage>
</organism>
<feature type="transmembrane region" description="Helical" evidence="6">
    <location>
        <begin position="93"/>
        <end position="111"/>
    </location>
</feature>
<dbReference type="GO" id="GO:0005886">
    <property type="term" value="C:plasma membrane"/>
    <property type="evidence" value="ECO:0007669"/>
    <property type="project" value="UniProtKB-SubCell"/>
</dbReference>
<dbReference type="PANTHER" id="PTHR30250">
    <property type="entry name" value="PST FAMILY PREDICTED COLANIC ACID TRANSPORTER"/>
    <property type="match status" value="1"/>
</dbReference>
<keyword evidence="4 6" id="KW-1133">Transmembrane helix</keyword>
<evidence type="ECO:0000256" key="1">
    <source>
        <dbReference type="ARBA" id="ARBA00004651"/>
    </source>
</evidence>
<dbReference type="Proteomes" id="UP000198877">
    <property type="component" value="Unassembled WGS sequence"/>
</dbReference>
<dbReference type="Pfam" id="PF01943">
    <property type="entry name" value="Polysacc_synt"/>
    <property type="match status" value="1"/>
</dbReference>
<accession>A0A1I6JGI6</accession>
<keyword evidence="3 6" id="KW-0812">Transmembrane</keyword>
<dbReference type="InterPro" id="IPR050833">
    <property type="entry name" value="Poly_Biosynth_Transport"/>
</dbReference>
<keyword evidence="2" id="KW-1003">Cell membrane</keyword>
<reference evidence="8" key="1">
    <citation type="submission" date="2016-10" db="EMBL/GenBank/DDBJ databases">
        <authorList>
            <person name="Varghese N."/>
            <person name="Submissions S."/>
        </authorList>
    </citation>
    <scope>NUCLEOTIDE SEQUENCE [LARGE SCALE GENOMIC DNA]</scope>
    <source>
        <strain evidence="8">CL127</strain>
    </source>
</reference>
<evidence type="ECO:0000256" key="3">
    <source>
        <dbReference type="ARBA" id="ARBA00022692"/>
    </source>
</evidence>
<feature type="transmembrane region" description="Helical" evidence="6">
    <location>
        <begin position="280"/>
        <end position="302"/>
    </location>
</feature>
<feature type="transmembrane region" description="Helical" evidence="6">
    <location>
        <begin position="132"/>
        <end position="154"/>
    </location>
</feature>
<dbReference type="EMBL" id="FOYR01000005">
    <property type="protein sequence ID" value="SFR78072.1"/>
    <property type="molecule type" value="Genomic_DNA"/>
</dbReference>
<evidence type="ECO:0000256" key="2">
    <source>
        <dbReference type="ARBA" id="ARBA00022475"/>
    </source>
</evidence>
<dbReference type="InterPro" id="IPR002797">
    <property type="entry name" value="Polysacc_synth"/>
</dbReference>
<evidence type="ECO:0000313" key="7">
    <source>
        <dbReference type="EMBL" id="SFR78072.1"/>
    </source>
</evidence>
<evidence type="ECO:0000313" key="8">
    <source>
        <dbReference type="Proteomes" id="UP000198877"/>
    </source>
</evidence>
<sequence>MTYSYVAGFALQGVYFILLARALGAAEYGIFVGALSLVTVFASVAGLGAGNVLVLETARNHERYRVQLGTALVYLCVTFVPLVGLTLLFAQLLAANVMIALVPLLISELLFTRAYDVGLQSFQSHDQLKGVAHLNVAAAGLRVVLAGVFILLGFHGASSWSWFYAGATIVLALGILLLCISRFGAPKFDRASIADTWRLGTFFALGMSSRILLNDSDKFILAGSGREAEGGQYGAASRLISMAFAPLQAITYSLNTQLFRAGVQGYAAVWSILRRVLPVAAGYVVFAGLALWLLAPVVVLVLGKDYAMVAQMLPVLALILVGQTGTYFVGDALMGLGRQSVRSICQASVGGAVLILNVIFTPTFGWIAAAWIAIGASLLLAALLSTMFALGLRRERRL</sequence>
<comment type="subcellular location">
    <subcellularLocation>
        <location evidence="1">Cell membrane</location>
        <topology evidence="1">Multi-pass membrane protein</topology>
    </subcellularLocation>
</comment>
<feature type="transmembrane region" description="Helical" evidence="6">
    <location>
        <begin position="341"/>
        <end position="360"/>
    </location>
</feature>
<gene>
    <name evidence="7" type="ORF">SAMN04488591_3562</name>
</gene>
<feature type="transmembrane region" description="Helical" evidence="6">
    <location>
        <begin position="308"/>
        <end position="329"/>
    </location>
</feature>
<feature type="transmembrane region" description="Helical" evidence="6">
    <location>
        <begin position="34"/>
        <end position="54"/>
    </location>
</feature>
<feature type="transmembrane region" description="Helical" evidence="6">
    <location>
        <begin position="366"/>
        <end position="392"/>
    </location>
</feature>
<dbReference type="PANTHER" id="PTHR30250:SF11">
    <property type="entry name" value="O-ANTIGEN TRANSPORTER-RELATED"/>
    <property type="match status" value="1"/>
</dbReference>
<evidence type="ECO:0000256" key="6">
    <source>
        <dbReference type="SAM" id="Phobius"/>
    </source>
</evidence>
<name>A0A1I6JGI6_9MICO</name>
<keyword evidence="5 6" id="KW-0472">Membrane</keyword>
<evidence type="ECO:0000256" key="4">
    <source>
        <dbReference type="ARBA" id="ARBA00022989"/>
    </source>
</evidence>
<feature type="transmembrane region" description="Helical" evidence="6">
    <location>
        <begin position="160"/>
        <end position="180"/>
    </location>
</feature>
<evidence type="ECO:0000256" key="5">
    <source>
        <dbReference type="ARBA" id="ARBA00023136"/>
    </source>
</evidence>
<feature type="transmembrane region" description="Helical" evidence="6">
    <location>
        <begin position="66"/>
        <end position="87"/>
    </location>
</feature>
<proteinExistence type="predicted"/>